<evidence type="ECO:0000313" key="2">
    <source>
        <dbReference type="EMBL" id="MVT00306.1"/>
    </source>
</evidence>
<feature type="domain" description="Serine aminopeptidase S33" evidence="1">
    <location>
        <begin position="93"/>
        <end position="350"/>
    </location>
</feature>
<keyword evidence="3" id="KW-1185">Reference proteome</keyword>
<proteinExistence type="predicted"/>
<dbReference type="Proteomes" id="UP000438106">
    <property type="component" value="Unassembled WGS sequence"/>
</dbReference>
<reference evidence="2 3" key="1">
    <citation type="submission" date="2019-12" db="EMBL/GenBank/DDBJ databases">
        <title>Devosia maris sp. nov., isolated from the deep seawater.</title>
        <authorList>
            <person name="Liu Y."/>
        </authorList>
    </citation>
    <scope>NUCLEOTIDE SEQUENCE [LARGE SCALE GENOMIC DNA]</scope>
    <source>
        <strain evidence="2 3">L53-10-65</strain>
    </source>
</reference>
<evidence type="ECO:0000259" key="1">
    <source>
        <dbReference type="Pfam" id="PF12146"/>
    </source>
</evidence>
<name>A0A7X3FUQ3_9HYPH</name>
<comment type="caution">
    <text evidence="2">The sequence shown here is derived from an EMBL/GenBank/DDBJ whole genome shotgun (WGS) entry which is preliminary data.</text>
</comment>
<dbReference type="InterPro" id="IPR022742">
    <property type="entry name" value="Hydrolase_4"/>
</dbReference>
<dbReference type="AlphaFoldDB" id="A0A7X3FUQ3"/>
<dbReference type="GO" id="GO:0016787">
    <property type="term" value="F:hydrolase activity"/>
    <property type="evidence" value="ECO:0007669"/>
    <property type="project" value="UniProtKB-KW"/>
</dbReference>
<dbReference type="Pfam" id="PF12146">
    <property type="entry name" value="Hydrolase_4"/>
    <property type="match status" value="1"/>
</dbReference>
<keyword evidence="2" id="KW-0378">Hydrolase</keyword>
<dbReference type="InterPro" id="IPR051044">
    <property type="entry name" value="MAG_DAG_Lipase"/>
</dbReference>
<dbReference type="Gene3D" id="3.40.50.1820">
    <property type="entry name" value="alpha/beta hydrolase"/>
    <property type="match status" value="1"/>
</dbReference>
<evidence type="ECO:0000313" key="3">
    <source>
        <dbReference type="Proteomes" id="UP000438106"/>
    </source>
</evidence>
<dbReference type="InterPro" id="IPR029058">
    <property type="entry name" value="AB_hydrolase_fold"/>
</dbReference>
<protein>
    <submittedName>
        <fullName evidence="2">Alpha/beta fold hydrolase</fullName>
    </submittedName>
</protein>
<organism evidence="2 3">
    <name type="scientific">Devosia marina</name>
    <dbReference type="NCBI Taxonomy" id="2683198"/>
    <lineage>
        <taxon>Bacteria</taxon>
        <taxon>Pseudomonadati</taxon>
        <taxon>Pseudomonadota</taxon>
        <taxon>Alphaproteobacteria</taxon>
        <taxon>Hyphomicrobiales</taxon>
        <taxon>Devosiaceae</taxon>
        <taxon>Devosia</taxon>
    </lineage>
</organism>
<accession>A0A7X3FUQ3</accession>
<dbReference type="EMBL" id="WQRF01000005">
    <property type="protein sequence ID" value="MVT00306.1"/>
    <property type="molecule type" value="Genomic_DNA"/>
</dbReference>
<dbReference type="SUPFAM" id="SSF53474">
    <property type="entry name" value="alpha/beta-Hydrolases"/>
    <property type="match status" value="1"/>
</dbReference>
<sequence>MTVPSTRPPHGTAQTRKASSQTGCWLFFFHNARLRSPPKRKRGHALSAQVEPNGPRLVSIPTNPVPEGARVGYFTTSDKVRLRYALWPKTEGPQRGTVCLVQGRTEYIEKYFETIADFRKRGFAVATFDWRGQGGSDRLIGNPHVGYVDRFEDYWTDLRCFHAGILLPDCPPPFYLVGHSMGGLASLIATTRDRMMFDRVFLSAPMVGLHGLDHSLHRWAAVAETVSFFGLGHLPLKRKGDRRPDESMYPDNPLTSDMLRYKRMVETIRADDGLYVGSPSFRWLGASMRAMLETRHDRFPGEIRIPLLILAAARERIVSTPAIEHLGLRLRTGRHMVIAGSRHEMFMEADPVRGQVFAAFDAFITEQSR</sequence>
<gene>
    <name evidence="2" type="ORF">GO014_14865</name>
</gene>
<dbReference type="PANTHER" id="PTHR11614">
    <property type="entry name" value="PHOSPHOLIPASE-RELATED"/>
    <property type="match status" value="1"/>
</dbReference>